<feature type="compositionally biased region" description="Basic and acidic residues" evidence="1">
    <location>
        <begin position="306"/>
        <end position="333"/>
    </location>
</feature>
<gene>
    <name evidence="2" type="ORF">K933_12937</name>
</gene>
<dbReference type="eggNOG" id="arCOG03730">
    <property type="taxonomic scope" value="Archaea"/>
</dbReference>
<dbReference type="Proteomes" id="UP000017840">
    <property type="component" value="Unassembled WGS sequence"/>
</dbReference>
<sequence length="412" mass="41810">MDGETVETVTGWASEPFEGGYAGLHELAAREFTGAVTDGTAWLFVLNGRVVGVADGDVGSFADADGTAYAAPDPSLPLLFAMREAGDEGETRGRYYTNDTPLSEVDATLSAGNFTGYVELSENVLSGDYYVVYHGGRSLACAFVGSARRTLTGDEAFERANDEVGIYEVYEVPVSVVDVPDPSGAVATDDPEGTGGDPADPEGAPDDDERSADDPVAGAAPDDPAAGAAPGGVTIDPGTGADTDADDGTAGAGRAGDADSPTDGDAERAADSDPVADATADPAPTDALDADPNTESESDTESDPETESKPDTDAGPGSDHDEGAPTAGPRDDDGNAGAGADRESDPDVDAGGDDPDDRSASGPDDGADPPASDGRDRDGRRSYARRDGEPTDAVSGAESDPFSAEAQWRETR</sequence>
<feature type="region of interest" description="Disordered" evidence="1">
    <location>
        <begin position="178"/>
        <end position="412"/>
    </location>
</feature>
<accession>V4HI80</accession>
<organism evidence="2 3">
    <name type="scientific">Candidatus Halobonum tyrrellensis G22</name>
    <dbReference type="NCBI Taxonomy" id="1324957"/>
    <lineage>
        <taxon>Archaea</taxon>
        <taxon>Methanobacteriati</taxon>
        <taxon>Methanobacteriota</taxon>
        <taxon>Stenosarchaea group</taxon>
        <taxon>Halobacteria</taxon>
        <taxon>Halobacteriales</taxon>
        <taxon>Haloferacaceae</taxon>
        <taxon>Candidatus Halobonum</taxon>
    </lineage>
</organism>
<evidence type="ECO:0000313" key="2">
    <source>
        <dbReference type="EMBL" id="ESP87624.1"/>
    </source>
</evidence>
<name>V4HI80_9EURY</name>
<dbReference type="EMBL" id="ASGZ01000053">
    <property type="protein sequence ID" value="ESP87624.1"/>
    <property type="molecule type" value="Genomic_DNA"/>
</dbReference>
<feature type="compositionally biased region" description="Basic and acidic residues" evidence="1">
    <location>
        <begin position="373"/>
        <end position="389"/>
    </location>
</feature>
<reference evidence="2 3" key="1">
    <citation type="journal article" date="2013" name="Genome Announc.">
        <title>Draft Genome Sequence of 'Candidatus Halobonum tyrrellensis' Strain G22, Isolated from the Hypersaline Waters of Lake Tyrrell, Australia.</title>
        <authorList>
            <person name="Ugalde J.A."/>
            <person name="Narasingarao P."/>
            <person name="Kuo S."/>
            <person name="Podell S."/>
            <person name="Allen E.E."/>
        </authorList>
    </citation>
    <scope>NUCLEOTIDE SEQUENCE [LARGE SCALE GENOMIC DNA]</scope>
    <source>
        <strain evidence="2 3">G22</strain>
    </source>
</reference>
<feature type="compositionally biased region" description="Low complexity" evidence="1">
    <location>
        <begin position="360"/>
        <end position="372"/>
    </location>
</feature>
<keyword evidence="3" id="KW-1185">Reference proteome</keyword>
<dbReference type="AlphaFoldDB" id="V4HI80"/>
<evidence type="ECO:0000313" key="3">
    <source>
        <dbReference type="Proteomes" id="UP000017840"/>
    </source>
</evidence>
<proteinExistence type="predicted"/>
<feature type="compositionally biased region" description="Low complexity" evidence="1">
    <location>
        <begin position="214"/>
        <end position="242"/>
    </location>
</feature>
<feature type="compositionally biased region" description="Acidic residues" evidence="1">
    <location>
        <begin position="288"/>
        <end position="305"/>
    </location>
</feature>
<comment type="caution">
    <text evidence="2">The sequence shown here is derived from an EMBL/GenBank/DDBJ whole genome shotgun (WGS) entry which is preliminary data.</text>
</comment>
<feature type="compositionally biased region" description="Acidic residues" evidence="1">
    <location>
        <begin position="346"/>
        <end position="356"/>
    </location>
</feature>
<feature type="compositionally biased region" description="Acidic residues" evidence="1">
    <location>
        <begin position="199"/>
        <end position="211"/>
    </location>
</feature>
<feature type="non-terminal residue" evidence="2">
    <location>
        <position position="412"/>
    </location>
</feature>
<evidence type="ECO:0000256" key="1">
    <source>
        <dbReference type="SAM" id="MobiDB-lite"/>
    </source>
</evidence>
<protein>
    <submittedName>
        <fullName evidence="2">Uncharacterized protein</fullName>
    </submittedName>
</protein>
<feature type="compositionally biased region" description="Low complexity" evidence="1">
    <location>
        <begin position="272"/>
        <end position="287"/>
    </location>
</feature>
<dbReference type="STRING" id="1324957.K933_12937"/>